<proteinExistence type="predicted"/>
<comment type="pathway">
    <text evidence="3">One-carbon metabolism; methylamine degradation.</text>
</comment>
<dbReference type="AlphaFoldDB" id="A0A363UKV5"/>
<evidence type="ECO:0000256" key="1">
    <source>
        <dbReference type="ARBA" id="ARBA00003475"/>
    </source>
</evidence>
<feature type="transmembrane region" description="Helical" evidence="8">
    <location>
        <begin position="73"/>
        <end position="93"/>
    </location>
</feature>
<keyword evidence="6 8" id="KW-1133">Transmembrane helix</keyword>
<protein>
    <recommendedName>
        <fullName evidence="4">Methylamine utilization protein MauE</fullName>
    </recommendedName>
</protein>
<organism evidence="10 11">
    <name type="scientific">Abyssibacter profundi</name>
    <dbReference type="NCBI Taxonomy" id="2182787"/>
    <lineage>
        <taxon>Bacteria</taxon>
        <taxon>Pseudomonadati</taxon>
        <taxon>Pseudomonadota</taxon>
        <taxon>Gammaproteobacteria</taxon>
        <taxon>Chromatiales</taxon>
        <taxon>Oceanococcaceae</taxon>
        <taxon>Abyssibacter</taxon>
    </lineage>
</organism>
<feature type="transmembrane region" description="Helical" evidence="8">
    <location>
        <begin position="47"/>
        <end position="66"/>
    </location>
</feature>
<evidence type="ECO:0000256" key="4">
    <source>
        <dbReference type="ARBA" id="ARBA00019078"/>
    </source>
</evidence>
<comment type="subcellular location">
    <subcellularLocation>
        <location evidence="2">Membrane</location>
        <topology evidence="2">Multi-pass membrane protein</topology>
    </subcellularLocation>
</comment>
<reference evidence="10 11" key="1">
    <citation type="submission" date="2018-05" db="EMBL/GenBank/DDBJ databases">
        <title>Abyssibacter profundi OUC007T gen. nov., sp. nov, a marine bacterium isolated from seawater of the Mariana Trench.</title>
        <authorList>
            <person name="Zhou S."/>
        </authorList>
    </citation>
    <scope>NUCLEOTIDE SEQUENCE [LARGE SCALE GENOMIC DNA]</scope>
    <source>
        <strain evidence="10 11">OUC007</strain>
    </source>
</reference>
<comment type="function">
    <text evidence="1">May be specifically involved in the processing, transport, and/or maturation of the MADH beta-subunit.</text>
</comment>
<sequence length="167" mass="18284">MREPLFNHVGRYFFGCLLFISAVAKLFDPNGFVSVVASYQMMPDWAVPPASYALVLLEGALAIWLFSGRKASLATLCLVCLYVIYCSWVGFAFLDGRRLDNCGAFGTLFERPITAGLVVEYLVSLGVAFFLWSATTAYKLRQQLAITPELGAIPVDDMKPPPPTGTA</sequence>
<evidence type="ECO:0000256" key="6">
    <source>
        <dbReference type="ARBA" id="ARBA00022989"/>
    </source>
</evidence>
<evidence type="ECO:0000313" key="10">
    <source>
        <dbReference type="EMBL" id="PWN56051.1"/>
    </source>
</evidence>
<evidence type="ECO:0000259" key="9">
    <source>
        <dbReference type="Pfam" id="PF07291"/>
    </source>
</evidence>
<keyword evidence="7 8" id="KW-0472">Membrane</keyword>
<dbReference type="GO" id="GO:0016020">
    <property type="term" value="C:membrane"/>
    <property type="evidence" value="ECO:0007669"/>
    <property type="project" value="UniProtKB-SubCell"/>
</dbReference>
<gene>
    <name evidence="10" type="ORF">DEH80_09575</name>
</gene>
<dbReference type="EMBL" id="QEQK01000007">
    <property type="protein sequence ID" value="PWN56051.1"/>
    <property type="molecule type" value="Genomic_DNA"/>
</dbReference>
<evidence type="ECO:0000256" key="3">
    <source>
        <dbReference type="ARBA" id="ARBA00004856"/>
    </source>
</evidence>
<dbReference type="Proteomes" id="UP000251800">
    <property type="component" value="Unassembled WGS sequence"/>
</dbReference>
<keyword evidence="5 8" id="KW-0812">Transmembrane</keyword>
<dbReference type="RefSeq" id="WP_109720267.1">
    <property type="nucleotide sequence ID" value="NZ_QEQK01000007.1"/>
</dbReference>
<dbReference type="UniPathway" id="UPA00895"/>
<accession>A0A363UKV5</accession>
<evidence type="ECO:0000256" key="5">
    <source>
        <dbReference type="ARBA" id="ARBA00022692"/>
    </source>
</evidence>
<evidence type="ECO:0000313" key="11">
    <source>
        <dbReference type="Proteomes" id="UP000251800"/>
    </source>
</evidence>
<evidence type="ECO:0000256" key="7">
    <source>
        <dbReference type="ARBA" id="ARBA00023136"/>
    </source>
</evidence>
<name>A0A363UKV5_9GAMM</name>
<dbReference type="InterPro" id="IPR009908">
    <property type="entry name" value="Methylamine_util_MauE"/>
</dbReference>
<dbReference type="Pfam" id="PF07291">
    <property type="entry name" value="MauE"/>
    <property type="match status" value="1"/>
</dbReference>
<evidence type="ECO:0000256" key="8">
    <source>
        <dbReference type="SAM" id="Phobius"/>
    </source>
</evidence>
<dbReference type="OrthoDB" id="9809646at2"/>
<feature type="domain" description="Methylamine utilisation protein MauE" evidence="9">
    <location>
        <begin position="7"/>
        <end position="132"/>
    </location>
</feature>
<evidence type="ECO:0000256" key="2">
    <source>
        <dbReference type="ARBA" id="ARBA00004141"/>
    </source>
</evidence>
<dbReference type="GO" id="GO:0030416">
    <property type="term" value="P:methylamine metabolic process"/>
    <property type="evidence" value="ECO:0007669"/>
    <property type="project" value="InterPro"/>
</dbReference>
<keyword evidence="11" id="KW-1185">Reference proteome</keyword>
<feature type="transmembrane region" description="Helical" evidence="8">
    <location>
        <begin position="113"/>
        <end position="132"/>
    </location>
</feature>
<comment type="caution">
    <text evidence="10">The sequence shown here is derived from an EMBL/GenBank/DDBJ whole genome shotgun (WGS) entry which is preliminary data.</text>
</comment>
<feature type="transmembrane region" description="Helical" evidence="8">
    <location>
        <begin position="9"/>
        <end position="27"/>
    </location>
</feature>